<dbReference type="PRINTS" id="PR00376">
    <property type="entry name" value="IL1BCENZYME"/>
</dbReference>
<feature type="domain" description="DED" evidence="6">
    <location>
        <begin position="93"/>
        <end position="170"/>
    </location>
</feature>
<evidence type="ECO:0000256" key="5">
    <source>
        <dbReference type="SAM" id="MobiDB-lite"/>
    </source>
</evidence>
<comment type="similarity">
    <text evidence="1 4">Belongs to the peptidase C14A family.</text>
</comment>
<reference evidence="9" key="2">
    <citation type="submission" date="2025-09" db="UniProtKB">
        <authorList>
            <consortium name="Ensembl"/>
        </authorList>
    </citation>
    <scope>IDENTIFICATION</scope>
</reference>
<dbReference type="SMART" id="SM00115">
    <property type="entry name" value="CASc"/>
    <property type="match status" value="1"/>
</dbReference>
<dbReference type="CDD" id="cd08334">
    <property type="entry name" value="DED_Caspase_8_10_r2"/>
    <property type="match status" value="1"/>
</dbReference>
<dbReference type="Gene3D" id="1.10.533.10">
    <property type="entry name" value="Death Domain, Fas"/>
    <property type="match status" value="2"/>
</dbReference>
<dbReference type="Pfam" id="PF01335">
    <property type="entry name" value="DED"/>
    <property type="match status" value="2"/>
</dbReference>
<dbReference type="Gene3D" id="3.40.50.1460">
    <property type="match status" value="1"/>
</dbReference>
<dbReference type="GO" id="GO:0006915">
    <property type="term" value="P:apoptotic process"/>
    <property type="evidence" value="ECO:0007669"/>
    <property type="project" value="UniProtKB-KW"/>
</dbReference>
<dbReference type="SUPFAM" id="SSF52129">
    <property type="entry name" value="Caspase-like"/>
    <property type="match status" value="1"/>
</dbReference>
<keyword evidence="2" id="KW-0053">Apoptosis</keyword>
<dbReference type="InterPro" id="IPR015917">
    <property type="entry name" value="Pept_C14A"/>
</dbReference>
<dbReference type="InterPro" id="IPR029030">
    <property type="entry name" value="Caspase-like_dom_sf"/>
</dbReference>
<feature type="domain" description="Caspase family p10" evidence="7">
    <location>
        <begin position="363"/>
        <end position="452"/>
    </location>
</feature>
<name>A0A3Q3INE1_MONAL</name>
<dbReference type="SMART" id="SM00031">
    <property type="entry name" value="DED"/>
    <property type="match status" value="2"/>
</dbReference>
<organism evidence="9 10">
    <name type="scientific">Monopterus albus</name>
    <name type="common">Swamp eel</name>
    <dbReference type="NCBI Taxonomy" id="43700"/>
    <lineage>
        <taxon>Eukaryota</taxon>
        <taxon>Metazoa</taxon>
        <taxon>Chordata</taxon>
        <taxon>Craniata</taxon>
        <taxon>Vertebrata</taxon>
        <taxon>Euteleostomi</taxon>
        <taxon>Actinopterygii</taxon>
        <taxon>Neopterygii</taxon>
        <taxon>Teleostei</taxon>
        <taxon>Neoteleostei</taxon>
        <taxon>Acanthomorphata</taxon>
        <taxon>Anabantaria</taxon>
        <taxon>Synbranchiformes</taxon>
        <taxon>Synbranchidae</taxon>
        <taxon>Monopterus</taxon>
    </lineage>
</organism>
<dbReference type="SUPFAM" id="SSF47986">
    <property type="entry name" value="DEATH domain"/>
    <property type="match status" value="2"/>
</dbReference>
<dbReference type="STRING" id="43700.ENSMALP00000005239"/>
<evidence type="ECO:0000259" key="8">
    <source>
        <dbReference type="PROSITE" id="PS50208"/>
    </source>
</evidence>
<dbReference type="Gene3D" id="3.30.70.1470">
    <property type="entry name" value="Caspase-like"/>
    <property type="match status" value="1"/>
</dbReference>
<dbReference type="PROSITE" id="PS50207">
    <property type="entry name" value="CASPASE_P10"/>
    <property type="match status" value="1"/>
</dbReference>
<evidence type="ECO:0008006" key="11">
    <source>
        <dbReference type="Google" id="ProtNLM"/>
    </source>
</evidence>
<dbReference type="InterPro" id="IPR002138">
    <property type="entry name" value="Pept_C14_p10"/>
</dbReference>
<dbReference type="AlphaFoldDB" id="A0A3Q3INE1"/>
<evidence type="ECO:0000256" key="4">
    <source>
        <dbReference type="RuleBase" id="RU003971"/>
    </source>
</evidence>
<dbReference type="InterPro" id="IPR011600">
    <property type="entry name" value="Pept_C14_caspase"/>
</dbReference>
<dbReference type="GO" id="GO:0051604">
    <property type="term" value="P:protein maturation"/>
    <property type="evidence" value="ECO:0007669"/>
    <property type="project" value="UniProtKB-ARBA"/>
</dbReference>
<dbReference type="PROSITE" id="PS50208">
    <property type="entry name" value="CASPASE_P20"/>
    <property type="match status" value="1"/>
</dbReference>
<dbReference type="InterPro" id="IPR001309">
    <property type="entry name" value="Pept_C14_p20"/>
</dbReference>
<proteinExistence type="inferred from homology"/>
<dbReference type="GO" id="GO:0005737">
    <property type="term" value="C:cytoplasm"/>
    <property type="evidence" value="ECO:0007669"/>
    <property type="project" value="UniProtKB-ARBA"/>
</dbReference>
<feature type="region of interest" description="Disordered" evidence="5">
    <location>
        <begin position="331"/>
        <end position="351"/>
    </location>
</feature>
<reference evidence="9" key="1">
    <citation type="submission" date="2025-08" db="UniProtKB">
        <authorList>
            <consortium name="Ensembl"/>
        </authorList>
    </citation>
    <scope>IDENTIFICATION</scope>
</reference>
<dbReference type="GO" id="GO:0042981">
    <property type="term" value="P:regulation of apoptotic process"/>
    <property type="evidence" value="ECO:0007669"/>
    <property type="project" value="InterPro"/>
</dbReference>
<evidence type="ECO:0000259" key="7">
    <source>
        <dbReference type="PROSITE" id="PS50207"/>
    </source>
</evidence>
<dbReference type="GO" id="GO:0006508">
    <property type="term" value="P:proteolysis"/>
    <property type="evidence" value="ECO:0007669"/>
    <property type="project" value="InterPro"/>
</dbReference>
<dbReference type="InterPro" id="IPR001875">
    <property type="entry name" value="DED_dom"/>
</dbReference>
<evidence type="ECO:0000313" key="9">
    <source>
        <dbReference type="Ensembl" id="ENSMALP00000005239.1"/>
    </source>
</evidence>
<evidence type="ECO:0000256" key="2">
    <source>
        <dbReference type="ARBA" id="ARBA00022703"/>
    </source>
</evidence>
<dbReference type="PROSITE" id="PS50168">
    <property type="entry name" value="DED"/>
    <property type="match status" value="2"/>
</dbReference>
<dbReference type="Proteomes" id="UP000261600">
    <property type="component" value="Unplaced"/>
</dbReference>
<dbReference type="FunFam" id="1.10.533.10:FF:000016">
    <property type="entry name" value="CASP8 and FADD-like apoptosis regulator"/>
    <property type="match status" value="1"/>
</dbReference>
<evidence type="ECO:0000256" key="1">
    <source>
        <dbReference type="ARBA" id="ARBA00010134"/>
    </source>
</evidence>
<evidence type="ECO:0000256" key="3">
    <source>
        <dbReference type="ARBA" id="ARBA00022737"/>
    </source>
</evidence>
<sequence length="453" mass="51494">MNRLTLSRIDDELDSSEVAALRFLCCDVVKRKRLEGVVDAKGLFMRLEERGLLDNSSFLSQLLRTILRTDLLSVLETDSSCPEETDASPTLSAYRVMLYNIYEEMTQEDLERMKFLLMDKLGRRQMDICTTALDVFTEMEKIGLLSNTNVNELQTTLQTCSQQLASRVQHYKDGEIHSLTTSTCTFKCYINCEIHQVFVYVAGLPQQEQTSLPPHDSMDYLTEYYTLNHNPRGLCVVINNEKFPGPELQDRRGSQKDARALDEVFTRLGFKMMLLDNLSADEIRCQLNELGAMNFLNHDALVVCVLSHGEKGSVYGTDEKQVPLRELTQPFTSGRTGALPCPPRPREEEELKENLEEDAGSISGETVPSDADFLLGMATVQDCKSFRNTYTGSIYIQELCKQLEKSAESSEMDDILTVLTRVNREVSKGLYKNQKQMPEPKYTLTKKLVLRFV</sequence>
<dbReference type="InterPro" id="IPR011029">
    <property type="entry name" value="DEATH-like_dom_sf"/>
</dbReference>
<feature type="domain" description="Caspase family p20" evidence="8">
    <location>
        <begin position="231"/>
        <end position="344"/>
    </location>
</feature>
<keyword evidence="3" id="KW-0677">Repeat</keyword>
<protein>
    <recommendedName>
        <fullName evidence="11">Caspase 10, apoptosis-related cysteine peptidase</fullName>
    </recommendedName>
</protein>
<dbReference type="Pfam" id="PF00656">
    <property type="entry name" value="Peptidase_C14"/>
    <property type="match status" value="1"/>
</dbReference>
<dbReference type="Ensembl" id="ENSMALT00000005358.1">
    <property type="protein sequence ID" value="ENSMALP00000005239.1"/>
    <property type="gene ID" value="ENSMALG00000003762.1"/>
</dbReference>
<dbReference type="CDD" id="cd08792">
    <property type="entry name" value="DED_Caspase_8_10_r1"/>
    <property type="match status" value="1"/>
</dbReference>
<feature type="domain" description="DED" evidence="6">
    <location>
        <begin position="1"/>
        <end position="77"/>
    </location>
</feature>
<evidence type="ECO:0000313" key="10">
    <source>
        <dbReference type="Proteomes" id="UP000261600"/>
    </source>
</evidence>
<dbReference type="GO" id="GO:0004197">
    <property type="term" value="F:cysteine-type endopeptidase activity"/>
    <property type="evidence" value="ECO:0007669"/>
    <property type="project" value="InterPro"/>
</dbReference>
<dbReference type="PANTHER" id="PTHR48169">
    <property type="entry name" value="DED DOMAIN-CONTAINING PROTEIN"/>
    <property type="match status" value="1"/>
</dbReference>
<dbReference type="PANTHER" id="PTHR48169:SF7">
    <property type="entry name" value="CASPASE 10"/>
    <property type="match status" value="1"/>
</dbReference>
<accession>A0A3Q3INE1</accession>
<keyword evidence="10" id="KW-1185">Reference proteome</keyword>
<evidence type="ECO:0000259" key="6">
    <source>
        <dbReference type="PROSITE" id="PS50168"/>
    </source>
</evidence>